<organism evidence="8 9">
    <name type="scientific">Bosea vestrisii</name>
    <dbReference type="NCBI Taxonomy" id="151416"/>
    <lineage>
        <taxon>Bacteria</taxon>
        <taxon>Pseudomonadati</taxon>
        <taxon>Pseudomonadota</taxon>
        <taxon>Alphaproteobacteria</taxon>
        <taxon>Hyphomicrobiales</taxon>
        <taxon>Boseaceae</taxon>
        <taxon>Bosea</taxon>
    </lineage>
</organism>
<dbReference type="InterPro" id="IPR007864">
    <property type="entry name" value="UreE_C_dom"/>
</dbReference>
<feature type="compositionally biased region" description="Basic and acidic residues" evidence="6">
    <location>
        <begin position="151"/>
        <end position="169"/>
    </location>
</feature>
<keyword evidence="3 5" id="KW-0533">Nickel</keyword>
<sequence length="198" mass="21501">MLKAIAVRRAVEAAVPGEPVLGRAVLEHDARHLRRRMIETINGNKVLVDLPETVVLSAGDALAIEGGGLVEIAAAEEPLYAVKARDPLHLAELAWHIGNRHLAASIAADRILILRDHVIKAMLQGLGAEVEDIVAPFDPVRGAYSGHGHSHAHDHGHDHGHSHDHAHSHDHGHHHHDHGPSHQHGHSQGDGKHDHHHR</sequence>
<dbReference type="SUPFAM" id="SSF69287">
    <property type="entry name" value="Urease metallochaperone UreE, N-terminal domain"/>
    <property type="match status" value="1"/>
</dbReference>
<evidence type="ECO:0000256" key="2">
    <source>
        <dbReference type="ARBA" id="ARBA00022490"/>
    </source>
</evidence>
<dbReference type="CDD" id="cd00571">
    <property type="entry name" value="UreE"/>
    <property type="match status" value="1"/>
</dbReference>
<evidence type="ECO:0000313" key="9">
    <source>
        <dbReference type="Proteomes" id="UP001596104"/>
    </source>
</evidence>
<evidence type="ECO:0000256" key="3">
    <source>
        <dbReference type="ARBA" id="ARBA00022596"/>
    </source>
</evidence>
<feature type="compositionally biased region" description="Basic residues" evidence="6">
    <location>
        <begin position="170"/>
        <end position="185"/>
    </location>
</feature>
<dbReference type="InterPro" id="IPR004029">
    <property type="entry name" value="UreE_N"/>
</dbReference>
<proteinExistence type="inferred from homology"/>
<protein>
    <recommendedName>
        <fullName evidence="5">Urease accessory protein UreE</fullName>
    </recommendedName>
</protein>
<evidence type="ECO:0000256" key="1">
    <source>
        <dbReference type="ARBA" id="ARBA00004496"/>
    </source>
</evidence>
<dbReference type="Proteomes" id="UP001596104">
    <property type="component" value="Unassembled WGS sequence"/>
</dbReference>
<evidence type="ECO:0000256" key="5">
    <source>
        <dbReference type="HAMAP-Rule" id="MF_00822"/>
    </source>
</evidence>
<feature type="domain" description="UreE urease accessory N-terminal" evidence="7">
    <location>
        <begin position="4"/>
        <end position="70"/>
    </location>
</feature>
<keyword evidence="4 5" id="KW-0143">Chaperone</keyword>
<dbReference type="InterPro" id="IPR036118">
    <property type="entry name" value="UreE_N_sf"/>
</dbReference>
<dbReference type="Gene3D" id="2.60.260.20">
    <property type="entry name" value="Urease metallochaperone UreE, N-terminal domain"/>
    <property type="match status" value="1"/>
</dbReference>
<evidence type="ECO:0000256" key="6">
    <source>
        <dbReference type="SAM" id="MobiDB-lite"/>
    </source>
</evidence>
<feature type="compositionally biased region" description="Basic and acidic residues" evidence="6">
    <location>
        <begin position="187"/>
        <end position="198"/>
    </location>
</feature>
<keyword evidence="9" id="KW-1185">Reference proteome</keyword>
<dbReference type="Gene3D" id="3.30.70.790">
    <property type="entry name" value="UreE, C-terminal domain"/>
    <property type="match status" value="1"/>
</dbReference>
<comment type="subcellular location">
    <subcellularLocation>
        <location evidence="1 5">Cytoplasm</location>
    </subcellularLocation>
</comment>
<comment type="similarity">
    <text evidence="5">Belongs to the UreE family.</text>
</comment>
<accession>A0ABW0H490</accession>
<dbReference type="InterPro" id="IPR012406">
    <property type="entry name" value="UreE"/>
</dbReference>
<dbReference type="EMBL" id="JBHSLV010000005">
    <property type="protein sequence ID" value="MFC5391415.1"/>
    <property type="molecule type" value="Genomic_DNA"/>
</dbReference>
<dbReference type="RefSeq" id="WP_377006292.1">
    <property type="nucleotide sequence ID" value="NZ_JBHSLV010000005.1"/>
</dbReference>
<reference evidence="9" key="1">
    <citation type="journal article" date="2019" name="Int. J. Syst. Evol. Microbiol.">
        <title>The Global Catalogue of Microorganisms (GCM) 10K type strain sequencing project: providing services to taxonomists for standard genome sequencing and annotation.</title>
        <authorList>
            <consortium name="The Broad Institute Genomics Platform"/>
            <consortium name="The Broad Institute Genome Sequencing Center for Infectious Disease"/>
            <person name="Wu L."/>
            <person name="Ma J."/>
        </authorList>
    </citation>
    <scope>NUCLEOTIDE SEQUENCE [LARGE SCALE GENOMIC DNA]</scope>
    <source>
        <strain evidence="9">CGMCC 1.16326</strain>
    </source>
</reference>
<dbReference type="Pfam" id="PF05194">
    <property type="entry name" value="UreE_C"/>
    <property type="match status" value="1"/>
</dbReference>
<comment type="caution">
    <text evidence="8">The sequence shown here is derived from an EMBL/GenBank/DDBJ whole genome shotgun (WGS) entry which is preliminary data.</text>
</comment>
<comment type="function">
    <text evidence="5">Involved in urease metallocenter assembly. Binds nickel. Probably functions as a nickel donor during metallocenter assembly.</text>
</comment>
<keyword evidence="2 5" id="KW-0963">Cytoplasm</keyword>
<gene>
    <name evidence="5" type="primary">ureE</name>
    <name evidence="8" type="ORF">ACFPPC_02040</name>
</gene>
<feature type="region of interest" description="Disordered" evidence="6">
    <location>
        <begin position="144"/>
        <end position="198"/>
    </location>
</feature>
<dbReference type="SUPFAM" id="SSF69737">
    <property type="entry name" value="Urease metallochaperone UreE, C-terminal domain"/>
    <property type="match status" value="1"/>
</dbReference>
<evidence type="ECO:0000313" key="8">
    <source>
        <dbReference type="EMBL" id="MFC5391415.1"/>
    </source>
</evidence>
<dbReference type="HAMAP" id="MF_00822">
    <property type="entry name" value="UreE"/>
    <property type="match status" value="1"/>
</dbReference>
<dbReference type="Pfam" id="PF02814">
    <property type="entry name" value="UreE_N"/>
    <property type="match status" value="1"/>
</dbReference>
<evidence type="ECO:0000256" key="4">
    <source>
        <dbReference type="ARBA" id="ARBA00023186"/>
    </source>
</evidence>
<name>A0ABW0H490_9HYPH</name>
<evidence type="ECO:0000259" key="7">
    <source>
        <dbReference type="SMART" id="SM00988"/>
    </source>
</evidence>
<dbReference type="SMART" id="SM00988">
    <property type="entry name" value="UreE_N"/>
    <property type="match status" value="1"/>
</dbReference>